<comment type="subcellular location">
    <subcellularLocation>
        <location evidence="7">Cell inner membrane</location>
        <topology evidence="7">Multi-pass membrane protein</topology>
    </subcellularLocation>
    <subcellularLocation>
        <location evidence="1">Cell membrane</location>
        <topology evidence="1">Multi-pass membrane protein</topology>
    </subcellularLocation>
</comment>
<feature type="transmembrane region" description="Helical" evidence="7">
    <location>
        <begin position="17"/>
        <end position="39"/>
    </location>
</feature>
<evidence type="ECO:0000256" key="2">
    <source>
        <dbReference type="ARBA" id="ARBA00010792"/>
    </source>
</evidence>
<name>A0A0L0H4E4_9ENTR</name>
<proteinExistence type="inferred from homology"/>
<protein>
    <submittedName>
        <fullName evidence="9">Alkaline phosphatase</fullName>
    </submittedName>
</protein>
<dbReference type="PANTHER" id="PTHR30353:SF15">
    <property type="entry name" value="INNER MEMBRANE PROTEIN YABI"/>
    <property type="match status" value="1"/>
</dbReference>
<evidence type="ECO:0000313" key="9">
    <source>
        <dbReference type="EMBL" id="KNC95578.1"/>
    </source>
</evidence>
<feature type="domain" description="VTT" evidence="8">
    <location>
        <begin position="57"/>
        <end position="161"/>
    </location>
</feature>
<keyword evidence="10" id="KW-1185">Reference proteome</keyword>
<comment type="caution">
    <text evidence="9">The sequence shown here is derived from an EMBL/GenBank/DDBJ whole genome shotgun (WGS) entry which is preliminary data.</text>
</comment>
<accession>A0A0L0H4E4</accession>
<reference evidence="9 10" key="1">
    <citation type="journal article" date="2015" name="Appl. Environ. Microbiol.">
        <title>The Enterobacterium Trabulsiella odontotermitis Presents Novel Adaptations Related to Its Association with Fungus-Growing Termites.</title>
        <authorList>
            <person name="Sapountzis P."/>
            <person name="Gruntjes T."/>
            <person name="Otani S."/>
            <person name="Estevez J."/>
            <person name="da Costa R.R."/>
            <person name="Plunkett G.3rd."/>
            <person name="Perna N.T."/>
            <person name="Poulsen M."/>
        </authorList>
    </citation>
    <scope>NUCLEOTIDE SEQUENCE [LARGE SCALE GENOMIC DNA]</scope>
    <source>
        <strain evidence="9 10">12</strain>
    </source>
</reference>
<dbReference type="Proteomes" id="UP000037393">
    <property type="component" value="Unassembled WGS sequence"/>
</dbReference>
<dbReference type="AlphaFoldDB" id="A0A0L0H4E4"/>
<dbReference type="Pfam" id="PF09335">
    <property type="entry name" value="VTT_dom"/>
    <property type="match status" value="1"/>
</dbReference>
<gene>
    <name evidence="9" type="ORF">GM31_00510</name>
</gene>
<keyword evidence="5 7" id="KW-1133">Transmembrane helix</keyword>
<evidence type="ECO:0000259" key="8">
    <source>
        <dbReference type="Pfam" id="PF09335"/>
    </source>
</evidence>
<keyword evidence="7" id="KW-0997">Cell inner membrane</keyword>
<feature type="transmembrane region" description="Helical" evidence="7">
    <location>
        <begin position="141"/>
        <end position="166"/>
    </location>
</feature>
<evidence type="ECO:0000313" key="10">
    <source>
        <dbReference type="Proteomes" id="UP000037393"/>
    </source>
</evidence>
<evidence type="ECO:0000256" key="1">
    <source>
        <dbReference type="ARBA" id="ARBA00004651"/>
    </source>
</evidence>
<dbReference type="InterPro" id="IPR032816">
    <property type="entry name" value="VTT_dom"/>
</dbReference>
<evidence type="ECO:0000256" key="6">
    <source>
        <dbReference type="ARBA" id="ARBA00023136"/>
    </source>
</evidence>
<dbReference type="InterPro" id="IPR032818">
    <property type="entry name" value="DedA-like"/>
</dbReference>
<evidence type="ECO:0000256" key="3">
    <source>
        <dbReference type="ARBA" id="ARBA00022475"/>
    </source>
</evidence>
<dbReference type="PATRIC" id="fig|379893.4.peg.105"/>
<dbReference type="GO" id="GO:0005886">
    <property type="term" value="C:plasma membrane"/>
    <property type="evidence" value="ECO:0007669"/>
    <property type="project" value="UniProtKB-SubCell"/>
</dbReference>
<evidence type="ECO:0000256" key="5">
    <source>
        <dbReference type="ARBA" id="ARBA00022989"/>
    </source>
</evidence>
<evidence type="ECO:0000256" key="7">
    <source>
        <dbReference type="RuleBase" id="RU367016"/>
    </source>
</evidence>
<dbReference type="OrthoDB" id="9780918at2"/>
<feature type="transmembrane region" description="Helical" evidence="7">
    <location>
        <begin position="59"/>
        <end position="81"/>
    </location>
</feature>
<dbReference type="PANTHER" id="PTHR30353">
    <property type="entry name" value="INNER MEMBRANE PROTEIN DEDA-RELATED"/>
    <property type="match status" value="1"/>
</dbReference>
<dbReference type="RefSeq" id="WP_049855715.1">
    <property type="nucleotide sequence ID" value="NZ_JNGI01000011.1"/>
</dbReference>
<evidence type="ECO:0000256" key="4">
    <source>
        <dbReference type="ARBA" id="ARBA00022692"/>
    </source>
</evidence>
<keyword evidence="4 7" id="KW-0812">Transmembrane</keyword>
<sequence length="169" mass="18667">MQEALNQLISIAQQHSALIGIFVFVLTFTKSCAIISLAIPGTSGLLLLGPLSAGNYGLFALMWAMASLGAVSGFWLSWWLGKHYHHRVYHWRWVKPPLLEKSRVFLARWGIYAIFLGRFISPLRATVPLASGIFGVTHRQFQLANISSALIWTFILLAPGAISLGLTAF</sequence>
<keyword evidence="3" id="KW-1003">Cell membrane</keyword>
<organism evidence="9 10">
    <name type="scientific">Trabulsiella odontotermitis</name>
    <dbReference type="NCBI Taxonomy" id="379893"/>
    <lineage>
        <taxon>Bacteria</taxon>
        <taxon>Pseudomonadati</taxon>
        <taxon>Pseudomonadota</taxon>
        <taxon>Gammaproteobacteria</taxon>
        <taxon>Enterobacterales</taxon>
        <taxon>Enterobacteriaceae</taxon>
        <taxon>Trabulsiella</taxon>
    </lineage>
</organism>
<dbReference type="EMBL" id="JNGI01000011">
    <property type="protein sequence ID" value="KNC95578.1"/>
    <property type="molecule type" value="Genomic_DNA"/>
</dbReference>
<comment type="caution">
    <text evidence="7">Lacks conserved residue(s) required for the propagation of feature annotation.</text>
</comment>
<comment type="similarity">
    <text evidence="2 7">Belongs to the DedA family.</text>
</comment>
<keyword evidence="6 7" id="KW-0472">Membrane</keyword>